<evidence type="ECO:0000313" key="2">
    <source>
        <dbReference type="EMBL" id="KJP88770.1"/>
    </source>
</evidence>
<dbReference type="EMBL" id="KQ001658">
    <property type="protein sequence ID" value="KJP88770.1"/>
    <property type="molecule type" value="Genomic_DNA"/>
</dbReference>
<evidence type="ECO:0000313" key="3">
    <source>
        <dbReference type="Proteomes" id="UP000054561"/>
    </source>
</evidence>
<dbReference type="AlphaFoldDB" id="A0A0D9QNV4"/>
<keyword evidence="1" id="KW-0472">Membrane</keyword>
<dbReference type="RefSeq" id="XP_012334709.1">
    <property type="nucleotide sequence ID" value="XM_012479286.1"/>
</dbReference>
<reference evidence="2 3" key="1">
    <citation type="submission" date="2014-03" db="EMBL/GenBank/DDBJ databases">
        <title>The Genome Sequence of Plasmodium fragile nilgiri.</title>
        <authorList>
            <consortium name="The Broad Institute Genomics Platform"/>
            <consortium name="The Broad Institute Genome Sequencing Center for Infectious Disease"/>
            <person name="Neafsey D."/>
            <person name="Duraisingh M."/>
            <person name="Young S.K."/>
            <person name="Zeng Q."/>
            <person name="Gargeya S."/>
            <person name="Abouelleil A."/>
            <person name="Alvarado L."/>
            <person name="Chapman S.B."/>
            <person name="Gainer-Dewar J."/>
            <person name="Goldberg J."/>
            <person name="Griggs A."/>
            <person name="Gujja S."/>
            <person name="Hansen M."/>
            <person name="Howarth C."/>
            <person name="Imamovic A."/>
            <person name="Larimer J."/>
            <person name="Pearson M."/>
            <person name="Poon T.W."/>
            <person name="Priest M."/>
            <person name="Roberts A."/>
            <person name="Saif S."/>
            <person name="Shea T."/>
            <person name="Sykes S."/>
            <person name="Wortman J."/>
            <person name="Nusbaum C."/>
            <person name="Birren B."/>
        </authorList>
    </citation>
    <scope>NUCLEOTIDE SEQUENCE [LARGE SCALE GENOMIC DNA]</scope>
    <source>
        <strain evidence="3">nilgiri</strain>
    </source>
</reference>
<dbReference type="Proteomes" id="UP000054561">
    <property type="component" value="Unassembled WGS sequence"/>
</dbReference>
<dbReference type="OrthoDB" id="415052at2759"/>
<sequence>MKKAAFFSTLKYVRVPSPLTVNRNMRRFNMAENDRKIFFSFNLFSVFLFTLPIVYLAKKQQGIQLAQRTASTRAVCRVVPAGVKVVGDGRRMTCVNW</sequence>
<feature type="transmembrane region" description="Helical" evidence="1">
    <location>
        <begin position="37"/>
        <end position="57"/>
    </location>
</feature>
<proteinExistence type="predicted"/>
<organism evidence="2 3">
    <name type="scientific">Plasmodium fragile</name>
    <dbReference type="NCBI Taxonomy" id="5857"/>
    <lineage>
        <taxon>Eukaryota</taxon>
        <taxon>Sar</taxon>
        <taxon>Alveolata</taxon>
        <taxon>Apicomplexa</taxon>
        <taxon>Aconoidasida</taxon>
        <taxon>Haemosporida</taxon>
        <taxon>Plasmodiidae</taxon>
        <taxon>Plasmodium</taxon>
        <taxon>Plasmodium (Plasmodium)</taxon>
    </lineage>
</organism>
<keyword evidence="3" id="KW-1185">Reference proteome</keyword>
<gene>
    <name evidence="2" type="ORF">AK88_01651</name>
</gene>
<dbReference type="GeneID" id="24266965"/>
<keyword evidence="1" id="KW-0812">Transmembrane</keyword>
<accession>A0A0D9QNV4</accession>
<dbReference type="VEuPathDB" id="PlasmoDB:AK88_01651"/>
<name>A0A0D9QNV4_PLAFR</name>
<evidence type="ECO:0000256" key="1">
    <source>
        <dbReference type="SAM" id="Phobius"/>
    </source>
</evidence>
<keyword evidence="1" id="KW-1133">Transmembrane helix</keyword>
<protein>
    <submittedName>
        <fullName evidence="2">Uncharacterized protein</fullName>
    </submittedName>
</protein>